<dbReference type="SUPFAM" id="SSF54791">
    <property type="entry name" value="Eukaryotic type KH-domain (KH-domain type I)"/>
    <property type="match status" value="1"/>
</dbReference>
<dbReference type="Pfam" id="PF01966">
    <property type="entry name" value="HD"/>
    <property type="match status" value="1"/>
</dbReference>
<dbReference type="InterPro" id="IPR006675">
    <property type="entry name" value="HDIG_dom"/>
</dbReference>
<dbReference type="PANTHER" id="PTHR12826">
    <property type="entry name" value="RIBONUCLEASE Y"/>
    <property type="match status" value="1"/>
</dbReference>
<organism evidence="9 10">
    <name type="scientific">Candidatus Jorgensenbacteria bacterium RIFCSPLOWO2_01_FULL_45_25b</name>
    <dbReference type="NCBI Taxonomy" id="1798471"/>
    <lineage>
        <taxon>Bacteria</taxon>
        <taxon>Candidatus Joergenseniibacteriota</taxon>
    </lineage>
</organism>
<dbReference type="GO" id="GO:0006402">
    <property type="term" value="P:mRNA catabolic process"/>
    <property type="evidence" value="ECO:0007669"/>
    <property type="project" value="UniProtKB-UniRule"/>
</dbReference>
<keyword evidence="5" id="KW-1133">Transmembrane helix</keyword>
<comment type="caution">
    <text evidence="9">The sequence shown here is derived from an EMBL/GenBank/DDBJ whole genome shotgun (WGS) entry which is preliminary data.</text>
</comment>
<dbReference type="GO" id="GO:0005886">
    <property type="term" value="C:plasma membrane"/>
    <property type="evidence" value="ECO:0007669"/>
    <property type="project" value="UniProtKB-SubCell"/>
</dbReference>
<dbReference type="InterPro" id="IPR022711">
    <property type="entry name" value="RNase_Y_N"/>
</dbReference>
<dbReference type="Proteomes" id="UP000176996">
    <property type="component" value="Unassembled WGS sequence"/>
</dbReference>
<dbReference type="Pfam" id="PF12072">
    <property type="entry name" value="RNase_Y_N"/>
    <property type="match status" value="1"/>
</dbReference>
<dbReference type="InterPro" id="IPR036612">
    <property type="entry name" value="KH_dom_type_1_sf"/>
</dbReference>
<proteinExistence type="inferred from homology"/>
<feature type="transmembrane region" description="Helical" evidence="5">
    <location>
        <begin position="6"/>
        <end position="24"/>
    </location>
</feature>
<dbReference type="PROSITE" id="PS50084">
    <property type="entry name" value="KH_TYPE_1"/>
    <property type="match status" value="1"/>
</dbReference>
<dbReference type="SMART" id="SM00471">
    <property type="entry name" value="HDc"/>
    <property type="match status" value="1"/>
</dbReference>
<keyword evidence="2 5" id="KW-0255">Endonuclease</keyword>
<dbReference type="GO" id="GO:0016787">
    <property type="term" value="F:hydrolase activity"/>
    <property type="evidence" value="ECO:0007669"/>
    <property type="project" value="UniProtKB-KW"/>
</dbReference>
<evidence type="ECO:0000256" key="6">
    <source>
        <dbReference type="NCBIfam" id="TIGR03319"/>
    </source>
</evidence>
<reference evidence="9 10" key="1">
    <citation type="journal article" date="2016" name="Nat. Commun.">
        <title>Thousands of microbial genomes shed light on interconnected biogeochemical processes in an aquifer system.</title>
        <authorList>
            <person name="Anantharaman K."/>
            <person name="Brown C.T."/>
            <person name="Hug L.A."/>
            <person name="Sharon I."/>
            <person name="Castelle C.J."/>
            <person name="Probst A.J."/>
            <person name="Thomas B.C."/>
            <person name="Singh A."/>
            <person name="Wilkins M.J."/>
            <person name="Karaoz U."/>
            <person name="Brodie E.L."/>
            <person name="Williams K.H."/>
            <person name="Hubbard S.S."/>
            <person name="Banfield J.F."/>
        </authorList>
    </citation>
    <scope>NUCLEOTIDE SEQUENCE [LARGE SCALE GENOMIC DNA]</scope>
</reference>
<evidence type="ECO:0000259" key="8">
    <source>
        <dbReference type="PROSITE" id="PS51831"/>
    </source>
</evidence>
<evidence type="ECO:0000256" key="1">
    <source>
        <dbReference type="ARBA" id="ARBA00022722"/>
    </source>
</evidence>
<comment type="subcellular location">
    <subcellularLocation>
        <location evidence="5">Cell membrane</location>
        <topology evidence="5">Single-pass membrane protein</topology>
    </subcellularLocation>
</comment>
<evidence type="ECO:0000256" key="4">
    <source>
        <dbReference type="ARBA" id="ARBA00022884"/>
    </source>
</evidence>
<dbReference type="InterPro" id="IPR003607">
    <property type="entry name" value="HD/PDEase_dom"/>
</dbReference>
<gene>
    <name evidence="5" type="primary">rny</name>
    <name evidence="9" type="ORF">A3A21_04165</name>
</gene>
<comment type="similarity">
    <text evidence="5">Belongs to the RNase Y family.</text>
</comment>
<keyword evidence="5" id="KW-1003">Cell membrane</keyword>
<dbReference type="SUPFAM" id="SSF109604">
    <property type="entry name" value="HD-domain/PDEase-like"/>
    <property type="match status" value="1"/>
</dbReference>
<evidence type="ECO:0000313" key="10">
    <source>
        <dbReference type="Proteomes" id="UP000176996"/>
    </source>
</evidence>
<dbReference type="EMBL" id="MFKK01000013">
    <property type="protein sequence ID" value="OGG41315.1"/>
    <property type="molecule type" value="Genomic_DNA"/>
</dbReference>
<dbReference type="PANTHER" id="PTHR12826:SF15">
    <property type="entry name" value="RIBONUCLEASE Y"/>
    <property type="match status" value="1"/>
</dbReference>
<dbReference type="SMART" id="SM00322">
    <property type="entry name" value="KH"/>
    <property type="match status" value="1"/>
</dbReference>
<dbReference type="HAMAP" id="MF_00335">
    <property type="entry name" value="RNase_Y"/>
    <property type="match status" value="1"/>
</dbReference>
<dbReference type="STRING" id="1798471.A3A21_04165"/>
<name>A0A1F6BWI1_9BACT</name>
<dbReference type="CDD" id="cd22431">
    <property type="entry name" value="KH-I_RNaseY"/>
    <property type="match status" value="1"/>
</dbReference>
<feature type="domain" description="HD" evidence="8">
    <location>
        <begin position="325"/>
        <end position="418"/>
    </location>
</feature>
<protein>
    <recommendedName>
        <fullName evidence="5 6">Ribonuclease Y</fullName>
        <shortName evidence="5">RNase Y</shortName>
        <ecNumber evidence="5 6">3.1.-.-</ecNumber>
    </recommendedName>
</protein>
<accession>A0A1F6BWI1</accession>
<dbReference type="Gene3D" id="1.10.3210.10">
    <property type="entry name" value="Hypothetical protein af1432"/>
    <property type="match status" value="1"/>
</dbReference>
<dbReference type="EC" id="3.1.-.-" evidence="5 6"/>
<dbReference type="NCBIfam" id="TIGR03319">
    <property type="entry name" value="RNase_Y"/>
    <property type="match status" value="1"/>
</dbReference>
<comment type="function">
    <text evidence="5">Endoribonuclease that initiates mRNA decay.</text>
</comment>
<evidence type="ECO:0000256" key="5">
    <source>
        <dbReference type="HAMAP-Rule" id="MF_00335"/>
    </source>
</evidence>
<keyword evidence="5" id="KW-0812">Transmembrane</keyword>
<dbReference type="GO" id="GO:0003723">
    <property type="term" value="F:RNA binding"/>
    <property type="evidence" value="ECO:0007669"/>
    <property type="project" value="UniProtKB-UniRule"/>
</dbReference>
<keyword evidence="3 5" id="KW-0378">Hydrolase</keyword>
<dbReference type="InterPro" id="IPR004087">
    <property type="entry name" value="KH_dom"/>
</dbReference>
<sequence>MVTDTDIALIGGVLVAGAVVGYLLTRWKALNKKAGAERETEKKLEAAKTRSVELILEAEEKAVSILGNAQKEERERKQELRKMEERLLSKEDAVESQKKELEREKKRQKEEGDRLKIVESDTKATQERAEKELERVSGLTKEEAKKNLYKEIEEKERREMADFMARFEREKRDAVEAKSAEVIVIAMQRYARNSVADVTTSVVHIPNEEIKGKIIGREGRNIKAFERLTGVEVVVDETPESILLSSFDPMRRELAKIALEKLVKDGRIQPARIEEAVEEARAELEKQVIKAGEEAAYEVGVVDIPKEILKVLGRLNYRTSYGQNVLNHSIEMALIAGMLASELKLNVDVTKKGALLHDIGKAIDHEVEGTHVEIGIKLLRKYGMDERVIQAMQSHHEEYPYAIPEAYVVTTADVISGARPGARRDTLEKYLKRLEEIEKAVHSFEGVQQAYAVSAGREVRVFVTPEKIDDFGALQLAKDIAEKIQKDVRYPGEIRVVVVREVRAVEYAR</sequence>
<dbReference type="PROSITE" id="PS51831">
    <property type="entry name" value="HD"/>
    <property type="match status" value="1"/>
</dbReference>
<feature type="region of interest" description="Disordered" evidence="7">
    <location>
        <begin position="89"/>
        <end position="129"/>
    </location>
</feature>
<keyword evidence="5" id="KW-0472">Membrane</keyword>
<dbReference type="InterPro" id="IPR004088">
    <property type="entry name" value="KH_dom_type_1"/>
</dbReference>
<dbReference type="Pfam" id="PF00013">
    <property type="entry name" value="KH_1"/>
    <property type="match status" value="1"/>
</dbReference>
<dbReference type="Gene3D" id="3.30.1370.10">
    <property type="entry name" value="K Homology domain, type 1"/>
    <property type="match status" value="1"/>
</dbReference>
<keyword evidence="1 5" id="KW-0540">Nuclease</keyword>
<dbReference type="AlphaFoldDB" id="A0A1F6BWI1"/>
<dbReference type="InterPro" id="IPR006674">
    <property type="entry name" value="HD_domain"/>
</dbReference>
<evidence type="ECO:0000313" key="9">
    <source>
        <dbReference type="EMBL" id="OGG41315.1"/>
    </source>
</evidence>
<evidence type="ECO:0000256" key="2">
    <source>
        <dbReference type="ARBA" id="ARBA00022759"/>
    </source>
</evidence>
<dbReference type="CDD" id="cd00077">
    <property type="entry name" value="HDc"/>
    <property type="match status" value="1"/>
</dbReference>
<evidence type="ECO:0000256" key="7">
    <source>
        <dbReference type="SAM" id="MobiDB-lite"/>
    </source>
</evidence>
<dbReference type="GO" id="GO:0004521">
    <property type="term" value="F:RNA endonuclease activity"/>
    <property type="evidence" value="ECO:0007669"/>
    <property type="project" value="UniProtKB-UniRule"/>
</dbReference>
<dbReference type="InterPro" id="IPR017705">
    <property type="entry name" value="Ribonuclease_Y"/>
</dbReference>
<keyword evidence="4 5" id="KW-0694">RNA-binding</keyword>
<dbReference type="NCBIfam" id="TIGR00277">
    <property type="entry name" value="HDIG"/>
    <property type="match status" value="1"/>
</dbReference>
<evidence type="ECO:0000256" key="3">
    <source>
        <dbReference type="ARBA" id="ARBA00022801"/>
    </source>
</evidence>